<protein>
    <submittedName>
        <fullName evidence="2">Uncharacterized protein</fullName>
    </submittedName>
</protein>
<dbReference type="PATRIC" id="fig|476272.21.peg.2028"/>
<gene>
    <name evidence="2" type="ORF">RUMHYD_01988</name>
</gene>
<accession>C0CMA7</accession>
<reference evidence="2 3" key="1">
    <citation type="submission" date="2009-01" db="EMBL/GenBank/DDBJ databases">
        <authorList>
            <person name="Fulton L."/>
            <person name="Clifton S."/>
            <person name="Fulton B."/>
            <person name="Xu J."/>
            <person name="Minx P."/>
            <person name="Pepin K.H."/>
            <person name="Johnson M."/>
            <person name="Bhonagiri V."/>
            <person name="Nash W.E."/>
            <person name="Mardis E.R."/>
            <person name="Wilson R.K."/>
        </authorList>
    </citation>
    <scope>NUCLEOTIDE SEQUENCE [LARGE SCALE GENOMIC DNA]</scope>
    <source>
        <strain evidence="3">DSM 10507 / JCM 14656 / S5a33</strain>
    </source>
</reference>
<dbReference type="RefSeq" id="WP_005948931.1">
    <property type="nucleotide sequence ID" value="NZ_CP136423.1"/>
</dbReference>
<name>C0CMA7_BLAHS</name>
<reference evidence="2 3" key="2">
    <citation type="submission" date="2009-02" db="EMBL/GenBank/DDBJ databases">
        <title>Draft genome sequence of Blautia hydrogenotrophica DSM 10507 (Ruminococcus hydrogenotrophicus DSM 10507).</title>
        <authorList>
            <person name="Sudarsanam P."/>
            <person name="Ley R."/>
            <person name="Guruge J."/>
            <person name="Turnbaugh P.J."/>
            <person name="Mahowald M."/>
            <person name="Liep D."/>
            <person name="Gordon J."/>
        </authorList>
    </citation>
    <scope>NUCLEOTIDE SEQUENCE [LARGE SCALE GENOMIC DNA]</scope>
    <source>
        <strain evidence="3">DSM 10507 / JCM 14656 / S5a33</strain>
    </source>
</reference>
<feature type="coiled-coil region" evidence="1">
    <location>
        <begin position="3"/>
        <end position="30"/>
    </location>
</feature>
<evidence type="ECO:0000256" key="1">
    <source>
        <dbReference type="SAM" id="Coils"/>
    </source>
</evidence>
<dbReference type="Proteomes" id="UP000003100">
    <property type="component" value="Unassembled WGS sequence"/>
</dbReference>
<evidence type="ECO:0000313" key="3">
    <source>
        <dbReference type="Proteomes" id="UP000003100"/>
    </source>
</evidence>
<keyword evidence="1" id="KW-0175">Coiled coil</keyword>
<dbReference type="HOGENOM" id="CLU_2520976_0_0_9"/>
<sequence>MNRLEAEKVLNNLELDIEKARHMAEKIIEEYGFDCTEPSSLDDSILAYNRQSIGIELGILTDYIDNIRTGYDSISREIMGAQMQ</sequence>
<comment type="caution">
    <text evidence="2">The sequence shown here is derived from an EMBL/GenBank/DDBJ whole genome shotgun (WGS) entry which is preliminary data.</text>
</comment>
<proteinExistence type="predicted"/>
<dbReference type="EMBL" id="ACBZ01000101">
    <property type="protein sequence ID" value="EEG49177.1"/>
    <property type="molecule type" value="Genomic_DNA"/>
</dbReference>
<dbReference type="GeneID" id="86822278"/>
<dbReference type="AlphaFoldDB" id="C0CMA7"/>
<evidence type="ECO:0000313" key="2">
    <source>
        <dbReference type="EMBL" id="EEG49177.1"/>
    </source>
</evidence>
<organism evidence="2 3">
    <name type="scientific">Blautia hydrogenotrophica (strain DSM 10507 / JCM 14656 / S5a33)</name>
    <name type="common">Ruminococcus hydrogenotrophicus</name>
    <dbReference type="NCBI Taxonomy" id="476272"/>
    <lineage>
        <taxon>Bacteria</taxon>
        <taxon>Bacillati</taxon>
        <taxon>Bacillota</taxon>
        <taxon>Clostridia</taxon>
        <taxon>Lachnospirales</taxon>
        <taxon>Lachnospiraceae</taxon>
        <taxon>Blautia</taxon>
    </lineage>
</organism>
<keyword evidence="3" id="KW-1185">Reference proteome</keyword>